<accession>A0ABD1CJN4</accession>
<comment type="caution">
    <text evidence="1">The sequence shown here is derived from an EMBL/GenBank/DDBJ whole genome shotgun (WGS) entry which is preliminary data.</text>
</comment>
<reference evidence="1 2" key="1">
    <citation type="submission" date="2024-05" db="EMBL/GenBank/DDBJ databases">
        <title>Culex pipiens pipiens assembly and annotation.</title>
        <authorList>
            <person name="Alout H."/>
            <person name="Durand T."/>
        </authorList>
    </citation>
    <scope>NUCLEOTIDE SEQUENCE [LARGE SCALE GENOMIC DNA]</scope>
    <source>
        <strain evidence="1">HA-2024</strain>
        <tissue evidence="1">Whole body</tissue>
    </source>
</reference>
<dbReference type="Proteomes" id="UP001562425">
    <property type="component" value="Unassembled WGS sequence"/>
</dbReference>
<evidence type="ECO:0000313" key="2">
    <source>
        <dbReference type="Proteomes" id="UP001562425"/>
    </source>
</evidence>
<dbReference type="AlphaFoldDB" id="A0ABD1CJN4"/>
<gene>
    <name evidence="1" type="ORF">pipiens_016838</name>
</gene>
<proteinExistence type="predicted"/>
<keyword evidence="2" id="KW-1185">Reference proteome</keyword>
<protein>
    <submittedName>
        <fullName evidence="1">Uncharacterized protein</fullName>
    </submittedName>
</protein>
<evidence type="ECO:0000313" key="1">
    <source>
        <dbReference type="EMBL" id="KAL1376561.1"/>
    </source>
</evidence>
<sequence>MLRRYDVEQYLLMMCGNGVTVHRERKVDRTGDGIRCWYEEKIRFAKVPTSSNAGERVSRNKCQACAEHLR</sequence>
<dbReference type="EMBL" id="JBEHCU010011589">
    <property type="protein sequence ID" value="KAL1376561.1"/>
    <property type="molecule type" value="Genomic_DNA"/>
</dbReference>
<organism evidence="1 2">
    <name type="scientific">Culex pipiens pipiens</name>
    <name type="common">Northern house mosquito</name>
    <dbReference type="NCBI Taxonomy" id="38569"/>
    <lineage>
        <taxon>Eukaryota</taxon>
        <taxon>Metazoa</taxon>
        <taxon>Ecdysozoa</taxon>
        <taxon>Arthropoda</taxon>
        <taxon>Hexapoda</taxon>
        <taxon>Insecta</taxon>
        <taxon>Pterygota</taxon>
        <taxon>Neoptera</taxon>
        <taxon>Endopterygota</taxon>
        <taxon>Diptera</taxon>
        <taxon>Nematocera</taxon>
        <taxon>Culicoidea</taxon>
        <taxon>Culicidae</taxon>
        <taxon>Culicinae</taxon>
        <taxon>Culicini</taxon>
        <taxon>Culex</taxon>
        <taxon>Culex</taxon>
    </lineage>
</organism>
<name>A0ABD1CJN4_CULPP</name>